<dbReference type="STRING" id="576137.A0A1L7WCK7"/>
<feature type="region of interest" description="Disordered" evidence="1">
    <location>
        <begin position="416"/>
        <end position="466"/>
    </location>
</feature>
<feature type="compositionally biased region" description="Basic and acidic residues" evidence="1">
    <location>
        <begin position="301"/>
        <end position="315"/>
    </location>
</feature>
<feature type="compositionally biased region" description="Polar residues" evidence="1">
    <location>
        <begin position="345"/>
        <end position="360"/>
    </location>
</feature>
<gene>
    <name evidence="2" type="ORF">PAC_00406</name>
</gene>
<evidence type="ECO:0000313" key="3">
    <source>
        <dbReference type="Proteomes" id="UP000184330"/>
    </source>
</evidence>
<dbReference type="EMBL" id="FJOG01000001">
    <property type="protein sequence ID" value="CZR50533.1"/>
    <property type="molecule type" value="Genomic_DNA"/>
</dbReference>
<proteinExistence type="predicted"/>
<protein>
    <submittedName>
        <fullName evidence="2">Uncharacterized protein</fullName>
    </submittedName>
</protein>
<sequence>MEAPMSKKSFSARVRDIISASNRQPSRVESYRTTLMNLDDYLPQPEEDRKIASKVKQLQALIDAHATYDFYHNRPVKQETEEVLELLQKRLFKADEAAHGAGSHRATFIGIVIARAIIKAINFHGDPDISLLPPEILLFMTAFKNTPRLAENTQGLYLLSGSETKAVQLQHTNYRIELMLSSLDEILGPFAEPGRNGAGNAKRLNNLRVIVQKATDIAVLLFGQPCGWQFDWTLRPTNEVEELLERTNGNQQIHSHNLQPVQDGSITANARTQSSLSDAQPQPPSPEKKKRRRIGRSSSTKAKDAPRQEPRKDKYPPMTPIRLPEPKPREEIDEGILYRIATGGTENQHIGGQNRHSPQSHYHEYHGRPSMEERTQSYTQRSRSHPEFAPSYHQETMQHRYAHDKANVRREPATNDSFSFEEGHNGVAPPDPLKDNHEDGLQPRLETRSKQVGPQESFLEGPEESRFRREQQAMVLQGRRSRPIVCFPALLKVRDEFGCQLPEPLLVSEPVVDRSVLTAWY</sequence>
<dbReference type="Proteomes" id="UP000184330">
    <property type="component" value="Unassembled WGS sequence"/>
</dbReference>
<feature type="region of interest" description="Disordered" evidence="1">
    <location>
        <begin position="270"/>
        <end position="331"/>
    </location>
</feature>
<keyword evidence="3" id="KW-1185">Reference proteome</keyword>
<dbReference type="OrthoDB" id="3541671at2759"/>
<organism evidence="2 3">
    <name type="scientific">Phialocephala subalpina</name>
    <dbReference type="NCBI Taxonomy" id="576137"/>
    <lineage>
        <taxon>Eukaryota</taxon>
        <taxon>Fungi</taxon>
        <taxon>Dikarya</taxon>
        <taxon>Ascomycota</taxon>
        <taxon>Pezizomycotina</taxon>
        <taxon>Leotiomycetes</taxon>
        <taxon>Helotiales</taxon>
        <taxon>Mollisiaceae</taxon>
        <taxon>Phialocephala</taxon>
        <taxon>Phialocephala fortinii species complex</taxon>
    </lineage>
</organism>
<evidence type="ECO:0000313" key="2">
    <source>
        <dbReference type="EMBL" id="CZR50533.1"/>
    </source>
</evidence>
<dbReference type="AlphaFoldDB" id="A0A1L7WCK7"/>
<feature type="region of interest" description="Disordered" evidence="1">
    <location>
        <begin position="345"/>
        <end position="365"/>
    </location>
</feature>
<evidence type="ECO:0000256" key="1">
    <source>
        <dbReference type="SAM" id="MobiDB-lite"/>
    </source>
</evidence>
<accession>A0A1L7WCK7</accession>
<name>A0A1L7WCK7_9HELO</name>
<feature type="compositionally biased region" description="Polar residues" evidence="1">
    <location>
        <begin position="270"/>
        <end position="280"/>
    </location>
</feature>
<feature type="compositionally biased region" description="Basic and acidic residues" evidence="1">
    <location>
        <begin position="432"/>
        <end position="449"/>
    </location>
</feature>
<reference evidence="2 3" key="1">
    <citation type="submission" date="2016-03" db="EMBL/GenBank/DDBJ databases">
        <authorList>
            <person name="Ploux O."/>
        </authorList>
    </citation>
    <scope>NUCLEOTIDE SEQUENCE [LARGE SCALE GENOMIC DNA]</scope>
    <source>
        <strain evidence="2 3">UAMH 11012</strain>
    </source>
</reference>